<dbReference type="Proteomes" id="UP000199529">
    <property type="component" value="Unassembled WGS sequence"/>
</dbReference>
<evidence type="ECO:0000259" key="3">
    <source>
        <dbReference type="Pfam" id="PF00561"/>
    </source>
</evidence>
<dbReference type="PANTHER" id="PTHR43433:SF4">
    <property type="entry name" value="NON-HEME CHLOROPEROXIDASE-RELATED"/>
    <property type="match status" value="1"/>
</dbReference>
<dbReference type="AlphaFoldDB" id="A0A1H3TJ99"/>
<feature type="region of interest" description="Disordered" evidence="2">
    <location>
        <begin position="65"/>
        <end position="89"/>
    </location>
</feature>
<dbReference type="InterPro" id="IPR050471">
    <property type="entry name" value="AB_hydrolase"/>
</dbReference>
<evidence type="ECO:0000313" key="5">
    <source>
        <dbReference type="Proteomes" id="UP000199529"/>
    </source>
</evidence>
<dbReference type="InterPro" id="IPR000073">
    <property type="entry name" value="AB_hydrolase_1"/>
</dbReference>
<sequence length="289" mass="30625">MAAVRWGAPGGSFRQDGPVHFIESGAGTPLVLLHAFPVDARMWDPVRGRLDDQFRVITPDQRGLGESALDGSSAPGLAEPGANRRAAGQPSIDRAAADILALLDRLELPRVVLGGCSMGGYVAMALLRAAPQRVAGLLLVDTKAVADNDEQRANRLKVADRAEREGTKGWLAESSLPNLLGRTTHEQRPEVVSGVREMIDAQPADGVAWAQRAMAGRPDSTATLRSYDGPALVVVGEEDALTPPENARELADALQGGELVTLPRVGHLSSVEAPDAFSDAVRSWITRIA</sequence>
<dbReference type="Gene3D" id="3.40.50.1820">
    <property type="entry name" value="alpha/beta hydrolase"/>
    <property type="match status" value="1"/>
</dbReference>
<dbReference type="Pfam" id="PF00561">
    <property type="entry name" value="Abhydrolase_1"/>
    <property type="match status" value="1"/>
</dbReference>
<dbReference type="InterPro" id="IPR000639">
    <property type="entry name" value="Epox_hydrolase-like"/>
</dbReference>
<name>A0A1H3TJ99_9PSEU</name>
<proteinExistence type="predicted"/>
<dbReference type="SUPFAM" id="SSF53474">
    <property type="entry name" value="alpha/beta-Hydrolases"/>
    <property type="match status" value="1"/>
</dbReference>
<dbReference type="PANTHER" id="PTHR43433">
    <property type="entry name" value="HYDROLASE, ALPHA/BETA FOLD FAMILY PROTEIN"/>
    <property type="match status" value="1"/>
</dbReference>
<dbReference type="EMBL" id="FNOK01000084">
    <property type="protein sequence ID" value="SDZ50067.1"/>
    <property type="molecule type" value="Genomic_DNA"/>
</dbReference>
<protein>
    <submittedName>
        <fullName evidence="4">Pimeloyl-ACP methyl ester carboxylesterase</fullName>
    </submittedName>
</protein>
<evidence type="ECO:0000256" key="1">
    <source>
        <dbReference type="ARBA" id="ARBA00022559"/>
    </source>
</evidence>
<dbReference type="InterPro" id="IPR029058">
    <property type="entry name" value="AB_hydrolase_fold"/>
</dbReference>
<evidence type="ECO:0000313" key="4">
    <source>
        <dbReference type="EMBL" id="SDZ50067.1"/>
    </source>
</evidence>
<evidence type="ECO:0000256" key="2">
    <source>
        <dbReference type="SAM" id="MobiDB-lite"/>
    </source>
</evidence>
<accession>A0A1H3TJ99</accession>
<dbReference type="GO" id="GO:0004601">
    <property type="term" value="F:peroxidase activity"/>
    <property type="evidence" value="ECO:0007669"/>
    <property type="project" value="UniProtKB-KW"/>
</dbReference>
<dbReference type="PRINTS" id="PR00412">
    <property type="entry name" value="EPOXHYDRLASE"/>
</dbReference>
<keyword evidence="5" id="KW-1185">Reference proteome</keyword>
<organism evidence="4 5">
    <name type="scientific">Saccharopolyspora shandongensis</name>
    <dbReference type="NCBI Taxonomy" id="418495"/>
    <lineage>
        <taxon>Bacteria</taxon>
        <taxon>Bacillati</taxon>
        <taxon>Actinomycetota</taxon>
        <taxon>Actinomycetes</taxon>
        <taxon>Pseudonocardiales</taxon>
        <taxon>Pseudonocardiaceae</taxon>
        <taxon>Saccharopolyspora</taxon>
    </lineage>
</organism>
<feature type="domain" description="AB hydrolase-1" evidence="3">
    <location>
        <begin position="29"/>
        <end position="274"/>
    </location>
</feature>
<reference evidence="5" key="1">
    <citation type="submission" date="2016-10" db="EMBL/GenBank/DDBJ databases">
        <authorList>
            <person name="Varghese N."/>
            <person name="Submissions S."/>
        </authorList>
    </citation>
    <scope>NUCLEOTIDE SEQUENCE [LARGE SCALE GENOMIC DNA]</scope>
    <source>
        <strain evidence="5">CGMCC 4.3530</strain>
    </source>
</reference>
<keyword evidence="1" id="KW-0560">Oxidoreductase</keyword>
<dbReference type="STRING" id="418495.SAMN05216215_108418"/>
<keyword evidence="1" id="KW-0575">Peroxidase</keyword>
<gene>
    <name evidence="4" type="ORF">SAMN05216215_108418</name>
</gene>